<reference evidence="3 4" key="1">
    <citation type="submission" date="2024-07" db="EMBL/GenBank/DDBJ databases">
        <title>Chromosome-level genome assembly of the water stick insect Ranatra chinensis (Heteroptera: Nepidae).</title>
        <authorList>
            <person name="Liu X."/>
        </authorList>
    </citation>
    <scope>NUCLEOTIDE SEQUENCE [LARGE SCALE GENOMIC DNA]</scope>
    <source>
        <strain evidence="3">Cailab_2021Rc</strain>
        <tissue evidence="3">Muscle</tissue>
    </source>
</reference>
<protein>
    <recommendedName>
        <fullName evidence="2">MADF domain-containing protein</fullName>
    </recommendedName>
</protein>
<evidence type="ECO:0000313" key="3">
    <source>
        <dbReference type="EMBL" id="KAL1117570.1"/>
    </source>
</evidence>
<dbReference type="EMBL" id="JBFDAA010000015">
    <property type="protein sequence ID" value="KAL1117570.1"/>
    <property type="molecule type" value="Genomic_DNA"/>
</dbReference>
<dbReference type="Pfam" id="PF10545">
    <property type="entry name" value="MADF_DNA_bdg"/>
    <property type="match status" value="1"/>
</dbReference>
<sequence length="312" mass="33686">MSSLALFVGPNRLIAIFSDAVWPVVHVTPVTWLPRIREDRPRRVAAAAAATEGAGGAEGTTCERERVREWESRGGVAAASATSRGGSLGSGGLPACWGEREGAIGGGPGSERDGDRGRRESGRRKRVPAPGERPTLPRELPRDAPGGEREPRGKSEGDEGEGGDATSRAATRNAGGRRRPGPAAPGPVPRRPATDSPPLLLPGSSAMDIDLLIAEVQARPPIYDFRHPDYTNKDVRDRYWEEIADAVGFTVYNFWGLIEETLPTSCGRQHASRLYSGPSRIHWNTKRAPFTYYSTVGTTLPYELLYGAVHTR</sequence>
<gene>
    <name evidence="3" type="ORF">AAG570_003885</name>
</gene>
<feature type="region of interest" description="Disordered" evidence="1">
    <location>
        <begin position="48"/>
        <end position="202"/>
    </location>
</feature>
<dbReference type="InterPro" id="IPR006578">
    <property type="entry name" value="MADF-dom"/>
</dbReference>
<feature type="compositionally biased region" description="Low complexity" evidence="1">
    <location>
        <begin position="73"/>
        <end position="85"/>
    </location>
</feature>
<evidence type="ECO:0000313" key="4">
    <source>
        <dbReference type="Proteomes" id="UP001558652"/>
    </source>
</evidence>
<feature type="compositionally biased region" description="Basic and acidic residues" evidence="1">
    <location>
        <begin position="135"/>
        <end position="157"/>
    </location>
</feature>
<organism evidence="3 4">
    <name type="scientific">Ranatra chinensis</name>
    <dbReference type="NCBI Taxonomy" id="642074"/>
    <lineage>
        <taxon>Eukaryota</taxon>
        <taxon>Metazoa</taxon>
        <taxon>Ecdysozoa</taxon>
        <taxon>Arthropoda</taxon>
        <taxon>Hexapoda</taxon>
        <taxon>Insecta</taxon>
        <taxon>Pterygota</taxon>
        <taxon>Neoptera</taxon>
        <taxon>Paraneoptera</taxon>
        <taxon>Hemiptera</taxon>
        <taxon>Heteroptera</taxon>
        <taxon>Panheteroptera</taxon>
        <taxon>Nepomorpha</taxon>
        <taxon>Nepidae</taxon>
        <taxon>Ranatrinae</taxon>
        <taxon>Ranatra</taxon>
    </lineage>
</organism>
<accession>A0ABD0Y3J9</accession>
<feature type="domain" description="MADF" evidence="2">
    <location>
        <begin position="211"/>
        <end position="304"/>
    </location>
</feature>
<dbReference type="Proteomes" id="UP001558652">
    <property type="component" value="Unassembled WGS sequence"/>
</dbReference>
<comment type="caution">
    <text evidence="3">The sequence shown here is derived from an EMBL/GenBank/DDBJ whole genome shotgun (WGS) entry which is preliminary data.</text>
</comment>
<keyword evidence="4" id="KW-1185">Reference proteome</keyword>
<evidence type="ECO:0000256" key="1">
    <source>
        <dbReference type="SAM" id="MobiDB-lite"/>
    </source>
</evidence>
<dbReference type="PROSITE" id="PS51029">
    <property type="entry name" value="MADF"/>
    <property type="match status" value="1"/>
</dbReference>
<name>A0ABD0Y3J9_9HEMI</name>
<dbReference type="AlphaFoldDB" id="A0ABD0Y3J9"/>
<feature type="compositionally biased region" description="Basic and acidic residues" evidence="1">
    <location>
        <begin position="61"/>
        <end position="72"/>
    </location>
</feature>
<feature type="compositionally biased region" description="Basic and acidic residues" evidence="1">
    <location>
        <begin position="110"/>
        <end position="120"/>
    </location>
</feature>
<proteinExistence type="predicted"/>
<evidence type="ECO:0000259" key="2">
    <source>
        <dbReference type="PROSITE" id="PS51029"/>
    </source>
</evidence>